<keyword evidence="4 7" id="KW-0812">Transmembrane</keyword>
<dbReference type="InterPro" id="IPR011701">
    <property type="entry name" value="MFS"/>
</dbReference>
<dbReference type="Gene3D" id="3.30.70.100">
    <property type="match status" value="1"/>
</dbReference>
<dbReference type="InterPro" id="IPR036259">
    <property type="entry name" value="MFS_trans_sf"/>
</dbReference>
<evidence type="ECO:0000259" key="8">
    <source>
        <dbReference type="PROSITE" id="PS50850"/>
    </source>
</evidence>
<evidence type="ECO:0000313" key="10">
    <source>
        <dbReference type="Proteomes" id="UP000316199"/>
    </source>
</evidence>
<dbReference type="EMBL" id="SHAG01000011">
    <property type="protein sequence ID" value="RZO76499.1"/>
    <property type="molecule type" value="Genomic_DNA"/>
</dbReference>
<evidence type="ECO:0000313" key="9">
    <source>
        <dbReference type="EMBL" id="RZO76499.1"/>
    </source>
</evidence>
<name>A0A520S210_9GAMM</name>
<feature type="transmembrane region" description="Helical" evidence="7">
    <location>
        <begin position="43"/>
        <end position="63"/>
    </location>
</feature>
<feature type="transmembrane region" description="Helical" evidence="7">
    <location>
        <begin position="160"/>
        <end position="181"/>
    </location>
</feature>
<evidence type="ECO:0000256" key="7">
    <source>
        <dbReference type="SAM" id="Phobius"/>
    </source>
</evidence>
<feature type="transmembrane region" description="Helical" evidence="7">
    <location>
        <begin position="340"/>
        <end position="359"/>
    </location>
</feature>
<dbReference type="PANTHER" id="PTHR23517:SF2">
    <property type="entry name" value="MULTIDRUG RESISTANCE PROTEIN MDTH"/>
    <property type="match status" value="1"/>
</dbReference>
<organism evidence="9 10">
    <name type="scientific">OM182 bacterium</name>
    <dbReference type="NCBI Taxonomy" id="2510334"/>
    <lineage>
        <taxon>Bacteria</taxon>
        <taxon>Pseudomonadati</taxon>
        <taxon>Pseudomonadota</taxon>
        <taxon>Gammaproteobacteria</taxon>
        <taxon>OMG group</taxon>
        <taxon>OM182 clade</taxon>
    </lineage>
</organism>
<feature type="transmembrane region" description="Helical" evidence="7">
    <location>
        <begin position="300"/>
        <end position="319"/>
    </location>
</feature>
<dbReference type="InterPro" id="IPR020846">
    <property type="entry name" value="MFS_dom"/>
</dbReference>
<comment type="caution">
    <text evidence="9">The sequence shown here is derived from an EMBL/GenBank/DDBJ whole genome shotgun (WGS) entry which is preliminary data.</text>
</comment>
<keyword evidence="5 7" id="KW-1133">Transmembrane helix</keyword>
<evidence type="ECO:0000256" key="4">
    <source>
        <dbReference type="ARBA" id="ARBA00022692"/>
    </source>
</evidence>
<feature type="transmembrane region" description="Helical" evidence="7">
    <location>
        <begin position="365"/>
        <end position="382"/>
    </location>
</feature>
<dbReference type="PANTHER" id="PTHR23517">
    <property type="entry name" value="RESISTANCE PROTEIN MDTM, PUTATIVE-RELATED-RELATED"/>
    <property type="match status" value="1"/>
</dbReference>
<sequence>MNKQEIRAAVAIAALFLVRMLGLFMILPVLPLIGEELRNSTPFLVGLALGIYGLSQAVLQIPFGMASDYFSRKSVITFGLILFIFGSLIAAVGDDIFTVILGRFIQGCGAIASTLLALMSDVTRVDHRSKAMGIIGSAIGISFGLSIVLGPIIFTYLGLSGIFIISAVLGTLGLIILGKLIPTPISIKTNLDTKVVLEKFWLMLCDQNLVPIYLGVFFLHYFLTSSFMVFPLMLREAGIGYEAHSFYYFGVFLISLFFMGPFVWLSDRQGKSARVMRGMVFFLIIAMIGLANALSSLVILAYMVVFFVGFNLLEMLLPAHMSRIVAAGTRGTGMGIYSTCQFLGTFVGGVLAGLLLTYAEITALLYVNASICVVWLLLCRNLQSLNGIESRIIHLRTFDGMSANTLLGCLLSVNGVVDAVLIEEERVAYLKIKSDLFDESQLQQFTKNKI</sequence>
<dbReference type="Gene3D" id="1.20.1250.20">
    <property type="entry name" value="MFS general substrate transporter like domains"/>
    <property type="match status" value="1"/>
</dbReference>
<accession>A0A520S210</accession>
<comment type="subcellular location">
    <subcellularLocation>
        <location evidence="1">Cell membrane</location>
        <topology evidence="1">Multi-pass membrane protein</topology>
    </subcellularLocation>
</comment>
<dbReference type="AlphaFoldDB" id="A0A520S210"/>
<dbReference type="Pfam" id="PF07690">
    <property type="entry name" value="MFS_1"/>
    <property type="match status" value="1"/>
</dbReference>
<feature type="transmembrane region" description="Helical" evidence="7">
    <location>
        <begin position="278"/>
        <end position="294"/>
    </location>
</feature>
<dbReference type="PROSITE" id="PS50850">
    <property type="entry name" value="MFS"/>
    <property type="match status" value="1"/>
</dbReference>
<dbReference type="SUPFAM" id="SSF103473">
    <property type="entry name" value="MFS general substrate transporter"/>
    <property type="match status" value="1"/>
</dbReference>
<protein>
    <submittedName>
        <fullName evidence="9">MFS transporter</fullName>
    </submittedName>
</protein>
<feature type="transmembrane region" description="Helical" evidence="7">
    <location>
        <begin position="131"/>
        <end position="154"/>
    </location>
</feature>
<proteinExistence type="predicted"/>
<feature type="transmembrane region" description="Helical" evidence="7">
    <location>
        <begin position="212"/>
        <end position="234"/>
    </location>
</feature>
<feature type="transmembrane region" description="Helical" evidence="7">
    <location>
        <begin position="12"/>
        <end position="31"/>
    </location>
</feature>
<keyword evidence="3" id="KW-1003">Cell membrane</keyword>
<dbReference type="PRINTS" id="PR01036">
    <property type="entry name" value="TCRTETB"/>
</dbReference>
<feature type="transmembrane region" description="Helical" evidence="7">
    <location>
        <begin position="75"/>
        <end position="93"/>
    </location>
</feature>
<feature type="transmembrane region" description="Helical" evidence="7">
    <location>
        <begin position="246"/>
        <end position="266"/>
    </location>
</feature>
<dbReference type="GO" id="GO:0005886">
    <property type="term" value="C:plasma membrane"/>
    <property type="evidence" value="ECO:0007669"/>
    <property type="project" value="UniProtKB-SubCell"/>
</dbReference>
<evidence type="ECO:0000256" key="5">
    <source>
        <dbReference type="ARBA" id="ARBA00022989"/>
    </source>
</evidence>
<evidence type="ECO:0000256" key="2">
    <source>
        <dbReference type="ARBA" id="ARBA00022448"/>
    </source>
</evidence>
<evidence type="ECO:0000256" key="1">
    <source>
        <dbReference type="ARBA" id="ARBA00004651"/>
    </source>
</evidence>
<dbReference type="InterPro" id="IPR050171">
    <property type="entry name" value="MFS_Transporters"/>
</dbReference>
<dbReference type="CDD" id="cd17472">
    <property type="entry name" value="MFS_YajR_like"/>
    <property type="match status" value="1"/>
</dbReference>
<feature type="domain" description="Major facilitator superfamily (MFS) profile" evidence="8">
    <location>
        <begin position="8"/>
        <end position="387"/>
    </location>
</feature>
<dbReference type="Proteomes" id="UP000316199">
    <property type="component" value="Unassembled WGS sequence"/>
</dbReference>
<gene>
    <name evidence="9" type="ORF">EVA68_04265</name>
</gene>
<keyword evidence="6 7" id="KW-0472">Membrane</keyword>
<feature type="transmembrane region" description="Helical" evidence="7">
    <location>
        <begin position="99"/>
        <end position="119"/>
    </location>
</feature>
<dbReference type="GO" id="GO:0022857">
    <property type="term" value="F:transmembrane transporter activity"/>
    <property type="evidence" value="ECO:0007669"/>
    <property type="project" value="InterPro"/>
</dbReference>
<evidence type="ECO:0000256" key="3">
    <source>
        <dbReference type="ARBA" id="ARBA00022475"/>
    </source>
</evidence>
<reference evidence="9 10" key="1">
    <citation type="submission" date="2019-02" db="EMBL/GenBank/DDBJ databases">
        <title>Prokaryotic population dynamics and viral predation in marine succession experiment using metagenomics: the confinement effect.</title>
        <authorList>
            <person name="Haro-Moreno J.M."/>
            <person name="Rodriguez-Valera F."/>
            <person name="Lopez-Perez M."/>
        </authorList>
    </citation>
    <scope>NUCLEOTIDE SEQUENCE [LARGE SCALE GENOMIC DNA]</scope>
    <source>
        <strain evidence="9">MED-G157</strain>
    </source>
</reference>
<evidence type="ECO:0000256" key="6">
    <source>
        <dbReference type="ARBA" id="ARBA00023136"/>
    </source>
</evidence>
<keyword evidence="2" id="KW-0813">Transport</keyword>